<evidence type="ECO:0000313" key="1">
    <source>
        <dbReference type="EMBL" id="KAK4028651.1"/>
    </source>
</evidence>
<comment type="caution">
    <text evidence="1">The sequence shown here is derived from an EMBL/GenBank/DDBJ whole genome shotgun (WGS) entry which is preliminary data.</text>
</comment>
<reference evidence="1 2" key="1">
    <citation type="journal article" date="2023" name="Nucleic Acids Res.">
        <title>The hologenome of Daphnia magna reveals possible DNA methylation and microbiome-mediated evolution of the host genome.</title>
        <authorList>
            <person name="Chaturvedi A."/>
            <person name="Li X."/>
            <person name="Dhandapani V."/>
            <person name="Marshall H."/>
            <person name="Kissane S."/>
            <person name="Cuenca-Cambronero M."/>
            <person name="Asole G."/>
            <person name="Calvet F."/>
            <person name="Ruiz-Romero M."/>
            <person name="Marangio P."/>
            <person name="Guigo R."/>
            <person name="Rago D."/>
            <person name="Mirbahai L."/>
            <person name="Eastwood N."/>
            <person name="Colbourne J.K."/>
            <person name="Zhou J."/>
            <person name="Mallon E."/>
            <person name="Orsini L."/>
        </authorList>
    </citation>
    <scope>NUCLEOTIDE SEQUENCE [LARGE SCALE GENOMIC DNA]</scope>
    <source>
        <strain evidence="1">LRV0_1</strain>
    </source>
</reference>
<sequence>MLENPPPSAASVKEKLKKSREREEEWAANLRLSQQDLLKARTAAIDLVLAHQNIFYLRIQLYMVKYGFILDNQFEEGKLHFNIFQTYLLKVSCTEIRHVDFRPLLHKTLMEIDRRPQPYDAKTII</sequence>
<dbReference type="Proteomes" id="UP001234178">
    <property type="component" value="Unassembled WGS sequence"/>
</dbReference>
<proteinExistence type="predicted"/>
<protein>
    <submittedName>
        <fullName evidence="1">Uncharacterized protein</fullName>
    </submittedName>
</protein>
<gene>
    <name evidence="1" type="ORF">OUZ56_021655</name>
</gene>
<evidence type="ECO:0000313" key="2">
    <source>
        <dbReference type="Proteomes" id="UP001234178"/>
    </source>
</evidence>
<name>A0ABR0AU42_9CRUS</name>
<accession>A0ABR0AU42</accession>
<organism evidence="1 2">
    <name type="scientific">Daphnia magna</name>
    <dbReference type="NCBI Taxonomy" id="35525"/>
    <lineage>
        <taxon>Eukaryota</taxon>
        <taxon>Metazoa</taxon>
        <taxon>Ecdysozoa</taxon>
        <taxon>Arthropoda</taxon>
        <taxon>Crustacea</taxon>
        <taxon>Branchiopoda</taxon>
        <taxon>Diplostraca</taxon>
        <taxon>Cladocera</taxon>
        <taxon>Anomopoda</taxon>
        <taxon>Daphniidae</taxon>
        <taxon>Daphnia</taxon>
    </lineage>
</organism>
<dbReference type="EMBL" id="JAOYFB010000039">
    <property type="protein sequence ID" value="KAK4028651.1"/>
    <property type="molecule type" value="Genomic_DNA"/>
</dbReference>
<keyword evidence="2" id="KW-1185">Reference proteome</keyword>